<dbReference type="AlphaFoldDB" id="A0A1D2QPZ9"/>
<proteinExistence type="predicted"/>
<dbReference type="Pfam" id="PF02624">
    <property type="entry name" value="YcaO"/>
    <property type="match status" value="1"/>
</dbReference>
<dbReference type="EMBL" id="MDLC01000023">
    <property type="protein sequence ID" value="ODS23675.1"/>
    <property type="molecule type" value="Genomic_DNA"/>
</dbReference>
<dbReference type="Gene3D" id="3.30.40.250">
    <property type="match status" value="1"/>
</dbReference>
<dbReference type="PANTHER" id="PTHR37809:SF1">
    <property type="entry name" value="RIBOSOMAL PROTEIN S12 METHYLTHIOTRANSFERASE ACCESSORY FACTOR YCAO"/>
    <property type="match status" value="1"/>
</dbReference>
<protein>
    <recommendedName>
        <fullName evidence="1">YcaO domain-containing protein</fullName>
    </recommendedName>
</protein>
<comment type="caution">
    <text evidence="2">The sequence shown here is derived from an EMBL/GenBank/DDBJ whole genome shotgun (WGS) entry which is preliminary data.</text>
</comment>
<name>A0A1D2QPZ9_9GAMM</name>
<evidence type="ECO:0000313" key="3">
    <source>
        <dbReference type="Proteomes" id="UP000242502"/>
    </source>
</evidence>
<dbReference type="Gene3D" id="3.30.1330.230">
    <property type="match status" value="1"/>
</dbReference>
<accession>A0A1D2QPZ9</accession>
<sequence>MPDYDKLLMGENSNVEYHLAGYGFYQEEAFIRLIGETAERYALVSSSHIVRNNFISASYNELTGQANVLPWELINIFSTSDYERLAKAKTRYEPLSKDDKISWLWCPSLFQPGEKIAIPVQFLYVGLSLQEKWFVTGISKGTAAHRTVKQALKAALIEAIEADAYMLRWYADLPTRKVEIDDDILQSICRELAGGLDLEPLFEELSMPDLPGHVLSAVLQNKKGGLPTIINGLSAGFEPKRVCYRAYVEALAIHPLARRGLLYMPEECTGCDDRAFHTNLDSNVMYWASCKDADKKLSFIQGRHANEVKLSQLPDDSTTTDEELEALIKGLSKISEFAVAFEITPVELAHSGWHIIRAFIPELMQLSLPSFPYSQHPRLLKYGGVAHNMPHTVP</sequence>
<evidence type="ECO:0000313" key="2">
    <source>
        <dbReference type="EMBL" id="ODS23675.1"/>
    </source>
</evidence>
<dbReference type="PROSITE" id="PS51664">
    <property type="entry name" value="YCAO"/>
    <property type="match status" value="1"/>
</dbReference>
<dbReference type="PANTHER" id="PTHR37809">
    <property type="entry name" value="RIBOSOMAL PROTEIN S12 METHYLTHIOTRANSFERASE ACCESSORY FACTOR YCAO"/>
    <property type="match status" value="1"/>
</dbReference>
<evidence type="ECO:0000259" key="1">
    <source>
        <dbReference type="PROSITE" id="PS51664"/>
    </source>
</evidence>
<dbReference type="Proteomes" id="UP000242502">
    <property type="component" value="Unassembled WGS sequence"/>
</dbReference>
<reference evidence="2 3" key="1">
    <citation type="journal article" date="2016" name="Appl. Environ. Microbiol.">
        <title>Lack of Overt Genome Reduction in the Bryostatin-Producing Bryozoan Symbiont "Candidatus Endobugula sertula".</title>
        <authorList>
            <person name="Miller I.J."/>
            <person name="Vanee N."/>
            <person name="Fong S.S."/>
            <person name="Lim-Fong G.E."/>
            <person name="Kwan J.C."/>
        </authorList>
    </citation>
    <scope>NUCLEOTIDE SEQUENCE [LARGE SCALE GENOMIC DNA]</scope>
    <source>
        <strain evidence="2">AB1-4</strain>
    </source>
</reference>
<organism evidence="2 3">
    <name type="scientific">Candidatus Endobugula sertula</name>
    <name type="common">Bugula neritina bacterial symbiont</name>
    <dbReference type="NCBI Taxonomy" id="62101"/>
    <lineage>
        <taxon>Bacteria</taxon>
        <taxon>Pseudomonadati</taxon>
        <taxon>Pseudomonadota</taxon>
        <taxon>Gammaproteobacteria</taxon>
        <taxon>Cellvibrionales</taxon>
        <taxon>Cellvibrionaceae</taxon>
        <taxon>Candidatus Endobugula</taxon>
    </lineage>
</organism>
<feature type="domain" description="YcaO" evidence="1">
    <location>
        <begin position="21"/>
        <end position="394"/>
    </location>
</feature>
<dbReference type="InterPro" id="IPR003776">
    <property type="entry name" value="YcaO-like_dom"/>
</dbReference>
<dbReference type="STRING" id="62101.AB835_07685"/>
<dbReference type="Gene3D" id="3.30.160.660">
    <property type="match status" value="1"/>
</dbReference>
<gene>
    <name evidence="2" type="ORF">AB835_07685</name>
</gene>